<dbReference type="FunFam" id="3.40.50.1860:FF:000001">
    <property type="entry name" value="Glutamate racemase"/>
    <property type="match status" value="1"/>
</dbReference>
<feature type="binding site" evidence="7">
    <location>
        <begin position="74"/>
        <end position="75"/>
    </location>
    <ligand>
        <name>substrate</name>
    </ligand>
</feature>
<evidence type="ECO:0000256" key="5">
    <source>
        <dbReference type="ARBA" id="ARBA00023235"/>
    </source>
</evidence>
<organism evidence="8 9">
    <name type="scientific">Caldanaerobacter subterraneus</name>
    <dbReference type="NCBI Taxonomy" id="911092"/>
    <lineage>
        <taxon>Bacteria</taxon>
        <taxon>Bacillati</taxon>
        <taxon>Bacillota</taxon>
        <taxon>Clostridia</taxon>
        <taxon>Thermoanaerobacterales</taxon>
        <taxon>Thermoanaerobacteraceae</taxon>
        <taxon>Caldanaerobacter</taxon>
    </lineage>
</organism>
<keyword evidence="4 7" id="KW-0573">Peptidoglycan synthesis</keyword>
<dbReference type="GO" id="GO:0008881">
    <property type="term" value="F:glutamate racemase activity"/>
    <property type="evidence" value="ECO:0007669"/>
    <property type="project" value="UniProtKB-UniRule"/>
</dbReference>
<protein>
    <recommendedName>
        <fullName evidence="2 7">Glutamate racemase</fullName>
        <ecNumber evidence="2 7">5.1.1.3</ecNumber>
    </recommendedName>
</protein>
<dbReference type="NCBIfam" id="TIGR00067">
    <property type="entry name" value="glut_race"/>
    <property type="match status" value="1"/>
</dbReference>
<evidence type="ECO:0000256" key="6">
    <source>
        <dbReference type="ARBA" id="ARBA00023316"/>
    </source>
</evidence>
<reference evidence="8 9" key="1">
    <citation type="journal article" date="2018" name="Nat. Biotechnol.">
        <title>A standardized bacterial taxonomy based on genome phylogeny substantially revises the tree of life.</title>
        <authorList>
            <person name="Parks D.H."/>
            <person name="Chuvochina M."/>
            <person name="Waite D.W."/>
            <person name="Rinke C."/>
            <person name="Skarshewski A."/>
            <person name="Chaumeil P.A."/>
            <person name="Hugenholtz P."/>
        </authorList>
    </citation>
    <scope>NUCLEOTIDE SEQUENCE [LARGE SCALE GENOMIC DNA]</scope>
    <source>
        <strain evidence="8">UBA12544</strain>
    </source>
</reference>
<dbReference type="EMBL" id="DOLB01000146">
    <property type="protein sequence ID" value="HBT50069.1"/>
    <property type="molecule type" value="Genomic_DNA"/>
</dbReference>
<name>A0A101E471_9THEO</name>
<dbReference type="GO" id="GO:0071555">
    <property type="term" value="P:cell wall organization"/>
    <property type="evidence" value="ECO:0007669"/>
    <property type="project" value="UniProtKB-KW"/>
</dbReference>
<dbReference type="PROSITE" id="PS00924">
    <property type="entry name" value="ASP_GLU_RACEMASE_2"/>
    <property type="match status" value="1"/>
</dbReference>
<keyword evidence="6 7" id="KW-0961">Cell wall biogenesis/degradation</keyword>
<evidence type="ECO:0000256" key="3">
    <source>
        <dbReference type="ARBA" id="ARBA00022960"/>
    </source>
</evidence>
<dbReference type="GO" id="GO:0009252">
    <property type="term" value="P:peptidoglycan biosynthetic process"/>
    <property type="evidence" value="ECO:0007669"/>
    <property type="project" value="UniProtKB-UniRule"/>
</dbReference>
<accession>A0A101E471</accession>
<keyword evidence="5 7" id="KW-0413">Isomerase</keyword>
<comment type="function">
    <text evidence="7">Provides the (R)-glutamate required for cell wall biosynthesis.</text>
</comment>
<dbReference type="Gene3D" id="3.40.50.1860">
    <property type="match status" value="2"/>
</dbReference>
<comment type="similarity">
    <text evidence="7">Belongs to the aspartate/glutamate racemases family.</text>
</comment>
<dbReference type="Pfam" id="PF01177">
    <property type="entry name" value="Asp_Glu_race"/>
    <property type="match status" value="1"/>
</dbReference>
<feature type="binding site" evidence="7">
    <location>
        <begin position="10"/>
        <end position="11"/>
    </location>
    <ligand>
        <name>substrate</name>
    </ligand>
</feature>
<dbReference type="Proteomes" id="UP000264445">
    <property type="component" value="Unassembled WGS sequence"/>
</dbReference>
<dbReference type="InterPro" id="IPR004391">
    <property type="entry name" value="Glu_race"/>
</dbReference>
<dbReference type="RefSeq" id="WP_009610770.1">
    <property type="nucleotide sequence ID" value="NZ_DOLB01000146.1"/>
</dbReference>
<feature type="active site" description="Proton donor/acceptor" evidence="7">
    <location>
        <position position="73"/>
    </location>
</feature>
<feature type="active site" description="Proton donor/acceptor" evidence="7">
    <location>
        <position position="181"/>
    </location>
</feature>
<evidence type="ECO:0000313" key="9">
    <source>
        <dbReference type="Proteomes" id="UP000264445"/>
    </source>
</evidence>
<dbReference type="UniPathway" id="UPA00219"/>
<evidence type="ECO:0000313" key="8">
    <source>
        <dbReference type="EMBL" id="HBT50069.1"/>
    </source>
</evidence>
<evidence type="ECO:0000256" key="1">
    <source>
        <dbReference type="ARBA" id="ARBA00001602"/>
    </source>
</evidence>
<keyword evidence="3 7" id="KW-0133">Cell shape</keyword>
<sequence>MDSRPIGVFDSGVGGLTVLKRLIQVLPEEDYIYFGDTKRVPYGDRSKEEIELFAGQIINFMKEKNVKAVVIACNTTCATIDKGKYDIELFDVLKAGAESGVYCTKNKKVGVIATKRTVESRSYEINIKSINPQIEVYQKACPEFVPLIEKGLYNSPLAYSVAEKCLKDLKAKEIDTLILGCTHYPLMEGIIKEIMGDGVEVVDPAIRLAFEVKKYLEKNNILNSGPKGKIEFFVSGDAENFKKTAEMVLGKKIDEVFIVDIERY</sequence>
<comment type="catalytic activity">
    <reaction evidence="1 7">
        <text>L-glutamate = D-glutamate</text>
        <dbReference type="Rhea" id="RHEA:12813"/>
        <dbReference type="ChEBI" id="CHEBI:29985"/>
        <dbReference type="ChEBI" id="CHEBI:29986"/>
        <dbReference type="EC" id="5.1.1.3"/>
    </reaction>
</comment>
<feature type="binding site" evidence="7">
    <location>
        <begin position="42"/>
        <end position="43"/>
    </location>
    <ligand>
        <name>substrate</name>
    </ligand>
</feature>
<evidence type="ECO:0000256" key="2">
    <source>
        <dbReference type="ARBA" id="ARBA00013090"/>
    </source>
</evidence>
<dbReference type="InterPro" id="IPR015942">
    <property type="entry name" value="Asp/Glu/hydantoin_racemase"/>
</dbReference>
<dbReference type="InterPro" id="IPR001920">
    <property type="entry name" value="Asp/Glu_race"/>
</dbReference>
<feature type="binding site" evidence="7">
    <location>
        <begin position="182"/>
        <end position="183"/>
    </location>
    <ligand>
        <name>substrate</name>
    </ligand>
</feature>
<dbReference type="AlphaFoldDB" id="A0A101E471"/>
<dbReference type="EC" id="5.1.1.3" evidence="2 7"/>
<dbReference type="SUPFAM" id="SSF53681">
    <property type="entry name" value="Aspartate/glutamate racemase"/>
    <property type="match status" value="2"/>
</dbReference>
<comment type="pathway">
    <text evidence="7">Cell wall biogenesis; peptidoglycan biosynthesis.</text>
</comment>
<dbReference type="HAMAP" id="MF_00258">
    <property type="entry name" value="Glu_racemase"/>
    <property type="match status" value="1"/>
</dbReference>
<dbReference type="PANTHER" id="PTHR21198:SF2">
    <property type="entry name" value="GLUTAMATE RACEMASE"/>
    <property type="match status" value="1"/>
</dbReference>
<evidence type="ECO:0000256" key="4">
    <source>
        <dbReference type="ARBA" id="ARBA00022984"/>
    </source>
</evidence>
<gene>
    <name evidence="7" type="primary">murI</name>
    <name evidence="8" type="ORF">DEA61_09820</name>
</gene>
<dbReference type="InterPro" id="IPR033134">
    <property type="entry name" value="Asp/Glu_racemase_AS_2"/>
</dbReference>
<dbReference type="PANTHER" id="PTHR21198">
    <property type="entry name" value="GLUTAMATE RACEMASE"/>
    <property type="match status" value="1"/>
</dbReference>
<evidence type="ECO:0000256" key="7">
    <source>
        <dbReference type="HAMAP-Rule" id="MF_00258"/>
    </source>
</evidence>
<proteinExistence type="inferred from homology"/>
<comment type="caution">
    <text evidence="8">The sequence shown here is derived from an EMBL/GenBank/DDBJ whole genome shotgun (WGS) entry which is preliminary data.</text>
</comment>
<dbReference type="GO" id="GO:0008360">
    <property type="term" value="P:regulation of cell shape"/>
    <property type="evidence" value="ECO:0007669"/>
    <property type="project" value="UniProtKB-KW"/>
</dbReference>